<dbReference type="EMBL" id="JAFCMP010000013">
    <property type="protein sequence ID" value="KAG5191956.1"/>
    <property type="molecule type" value="Genomic_DNA"/>
</dbReference>
<feature type="region of interest" description="Disordered" evidence="1">
    <location>
        <begin position="391"/>
        <end position="416"/>
    </location>
</feature>
<dbReference type="Proteomes" id="UP000664859">
    <property type="component" value="Unassembled WGS sequence"/>
</dbReference>
<feature type="region of interest" description="Disordered" evidence="1">
    <location>
        <begin position="524"/>
        <end position="547"/>
    </location>
</feature>
<evidence type="ECO:0000313" key="3">
    <source>
        <dbReference type="Proteomes" id="UP000664859"/>
    </source>
</evidence>
<reference evidence="2" key="1">
    <citation type="submission" date="2021-02" db="EMBL/GenBank/DDBJ databases">
        <title>First Annotated Genome of the Yellow-green Alga Tribonema minus.</title>
        <authorList>
            <person name="Mahan K.M."/>
        </authorList>
    </citation>
    <scope>NUCLEOTIDE SEQUENCE</scope>
    <source>
        <strain evidence="2">UTEX B ZZ1240</strain>
    </source>
</reference>
<dbReference type="AlphaFoldDB" id="A0A835ZFI8"/>
<feature type="compositionally biased region" description="Low complexity" evidence="1">
    <location>
        <begin position="38"/>
        <end position="47"/>
    </location>
</feature>
<comment type="caution">
    <text evidence="2">The sequence shown here is derived from an EMBL/GenBank/DDBJ whole genome shotgun (WGS) entry which is preliminary data.</text>
</comment>
<evidence type="ECO:0000256" key="1">
    <source>
        <dbReference type="SAM" id="MobiDB-lite"/>
    </source>
</evidence>
<accession>A0A835ZFI8</accession>
<evidence type="ECO:0000313" key="2">
    <source>
        <dbReference type="EMBL" id="KAG5191956.1"/>
    </source>
</evidence>
<gene>
    <name evidence="2" type="ORF">JKP88DRAFT_347407</name>
</gene>
<sequence>MPLRKCTITAAWRAKGCMTDALIIEPKGARRKAEGEVPETATLAASPAAATPAACGGTSVLDGGHSPVLPRVAPPLTTASAPAAAVAAPVSTPSAMPMAAASVGSSTAGQTGATSSNSGRASPPSPLAAAGGAAAAAAAVAEAALLVPPRAGHECILAAQTNFIRVFPFQQYDARLQPGSAALDGLKELLRGEHVVGFIGLAVHHLYWALLRPHGAALRRRRASLDAAERDSRVRSGAAYRSTSGEGAALSTWSCGSAEQGRLPSDSRCGGGSSEGTINTPPPPLPADDDGDADPTGITRDERDALFAAAVQAFARARAAAARAAAAAAALPIVTLSIREGLEAVLASEYAYLSAAADGGALLAVLHAEVAARFILPYFYAPAPAPLPLHVASPPPPRRGGAAHGSPRTLRHRDGGGVGVAGTETLSAAAIHLSADASTAASAAPTATSSCGAQLQHQLHASAHATAGCCSGGKREHDITGAASLAEAYFCTSAAVSYMFPEPQSPQARLVRHMMAARQGIKACGDGRSAQRPATTDAPISSAAPPPGEPVRIGAHYRAQLHGSYIQQLRTEYAAQFRRKHNPEGAPRRIPFLPNDDSCPYPYCLYYRTATITTTTLPKLARRTALLSPRTPRSAGTPRSDPADVGDAFRAGATKPMWTRM</sequence>
<proteinExistence type="predicted"/>
<feature type="region of interest" description="Disordered" evidence="1">
    <location>
        <begin position="101"/>
        <end position="128"/>
    </location>
</feature>
<organism evidence="2 3">
    <name type="scientific">Tribonema minus</name>
    <dbReference type="NCBI Taxonomy" id="303371"/>
    <lineage>
        <taxon>Eukaryota</taxon>
        <taxon>Sar</taxon>
        <taxon>Stramenopiles</taxon>
        <taxon>Ochrophyta</taxon>
        <taxon>PX clade</taxon>
        <taxon>Xanthophyceae</taxon>
        <taxon>Tribonematales</taxon>
        <taxon>Tribonemataceae</taxon>
        <taxon>Tribonema</taxon>
    </lineage>
</organism>
<keyword evidence="3" id="KW-1185">Reference proteome</keyword>
<feature type="region of interest" description="Disordered" evidence="1">
    <location>
        <begin position="623"/>
        <end position="661"/>
    </location>
</feature>
<name>A0A835ZFI8_9STRA</name>
<protein>
    <submittedName>
        <fullName evidence="2">Uncharacterized protein</fullName>
    </submittedName>
</protein>
<feature type="region of interest" description="Disordered" evidence="1">
    <location>
        <begin position="257"/>
        <end position="299"/>
    </location>
</feature>
<feature type="region of interest" description="Disordered" evidence="1">
    <location>
        <begin position="28"/>
        <end position="47"/>
    </location>
</feature>